<dbReference type="AlphaFoldDB" id="A0A0F9QU18"/>
<dbReference type="GO" id="GO:0051537">
    <property type="term" value="F:2 iron, 2 sulfur cluster binding"/>
    <property type="evidence" value="ECO:0007669"/>
    <property type="project" value="UniProtKB-KW"/>
</dbReference>
<dbReference type="InterPro" id="IPR042128">
    <property type="entry name" value="NuoE_dom"/>
</dbReference>
<evidence type="ECO:0000256" key="5">
    <source>
        <dbReference type="ARBA" id="ARBA00023014"/>
    </source>
</evidence>
<dbReference type="InterPro" id="IPR002023">
    <property type="entry name" value="NuoE-like"/>
</dbReference>
<dbReference type="EMBL" id="LAZR01001258">
    <property type="protein sequence ID" value="KKN47765.1"/>
    <property type="molecule type" value="Genomic_DNA"/>
</dbReference>
<organism evidence="7">
    <name type="scientific">marine sediment metagenome</name>
    <dbReference type="NCBI Taxonomy" id="412755"/>
    <lineage>
        <taxon>unclassified sequences</taxon>
        <taxon>metagenomes</taxon>
        <taxon>ecological metagenomes</taxon>
    </lineage>
</organism>
<comment type="caution">
    <text evidence="7">The sequence shown here is derived from an EMBL/GenBank/DDBJ whole genome shotgun (WGS) entry which is preliminary data.</text>
</comment>
<comment type="similarity">
    <text evidence="1">Belongs to the complex I 24 kDa subunit family.</text>
</comment>
<protein>
    <submittedName>
        <fullName evidence="7">Uncharacterized protein</fullName>
    </submittedName>
</protein>
<sequence>MGNYNNLSQELFLQISIKEKSKIKEILKFYEWERDNLISILQNIQDIYQYLPPYVLNYLSKKLKIPFAEIYSISTFYTQFKFQPIGKNHIICCDGTACHVKKGPILLNFLESELGIKSGKTSEDKIFSIESVACLGCCAISPVCVINGQIHGALTIKKLRKIFKKIKEKQTNKYE</sequence>
<dbReference type="Gene3D" id="3.40.30.10">
    <property type="entry name" value="Glutaredoxin"/>
    <property type="match status" value="1"/>
</dbReference>
<keyword evidence="3" id="KW-0479">Metal-binding</keyword>
<accession>A0A0F9QU18</accession>
<dbReference type="GO" id="GO:0016491">
    <property type="term" value="F:oxidoreductase activity"/>
    <property type="evidence" value="ECO:0007669"/>
    <property type="project" value="InterPro"/>
</dbReference>
<dbReference type="InterPro" id="IPR036249">
    <property type="entry name" value="Thioredoxin-like_sf"/>
</dbReference>
<dbReference type="GO" id="GO:0046872">
    <property type="term" value="F:metal ion binding"/>
    <property type="evidence" value="ECO:0007669"/>
    <property type="project" value="UniProtKB-KW"/>
</dbReference>
<name>A0A0F9QU18_9ZZZZ</name>
<evidence type="ECO:0000313" key="7">
    <source>
        <dbReference type="EMBL" id="KKN47765.1"/>
    </source>
</evidence>
<keyword evidence="2" id="KW-0001">2Fe-2S</keyword>
<gene>
    <name evidence="7" type="ORF">LCGC14_0659620</name>
</gene>
<dbReference type="Gene3D" id="1.10.10.1590">
    <property type="entry name" value="NADH-quinone oxidoreductase subunit E"/>
    <property type="match status" value="1"/>
</dbReference>
<keyword evidence="5" id="KW-0411">Iron-sulfur</keyword>
<evidence type="ECO:0000256" key="2">
    <source>
        <dbReference type="ARBA" id="ARBA00022714"/>
    </source>
</evidence>
<keyword evidence="4" id="KW-0408">Iron</keyword>
<evidence type="ECO:0000256" key="3">
    <source>
        <dbReference type="ARBA" id="ARBA00022723"/>
    </source>
</evidence>
<dbReference type="InterPro" id="IPR028431">
    <property type="entry name" value="NADP_DH_HndA-like"/>
</dbReference>
<dbReference type="PIRSF" id="PIRSF000216">
    <property type="entry name" value="NADH_DH_24kDa"/>
    <property type="match status" value="1"/>
</dbReference>
<dbReference type="Pfam" id="PF01257">
    <property type="entry name" value="2Fe-2S_thioredx"/>
    <property type="match status" value="1"/>
</dbReference>
<proteinExistence type="inferred from homology"/>
<dbReference type="CDD" id="cd03064">
    <property type="entry name" value="TRX_Fd_NuoE"/>
    <property type="match status" value="1"/>
</dbReference>
<dbReference type="InterPro" id="IPR041921">
    <property type="entry name" value="NuoE_N"/>
</dbReference>
<evidence type="ECO:0000256" key="4">
    <source>
        <dbReference type="ARBA" id="ARBA00023004"/>
    </source>
</evidence>
<comment type="cofactor">
    <cofactor evidence="6">
        <name>[2Fe-2S] cluster</name>
        <dbReference type="ChEBI" id="CHEBI:190135"/>
    </cofactor>
</comment>
<reference evidence="7" key="1">
    <citation type="journal article" date="2015" name="Nature">
        <title>Complex archaea that bridge the gap between prokaryotes and eukaryotes.</title>
        <authorList>
            <person name="Spang A."/>
            <person name="Saw J.H."/>
            <person name="Jorgensen S.L."/>
            <person name="Zaremba-Niedzwiedzka K."/>
            <person name="Martijn J."/>
            <person name="Lind A.E."/>
            <person name="van Eijk R."/>
            <person name="Schleper C."/>
            <person name="Guy L."/>
            <person name="Ettema T.J."/>
        </authorList>
    </citation>
    <scope>NUCLEOTIDE SEQUENCE</scope>
</reference>
<evidence type="ECO:0000256" key="1">
    <source>
        <dbReference type="ARBA" id="ARBA00010643"/>
    </source>
</evidence>
<evidence type="ECO:0000256" key="6">
    <source>
        <dbReference type="ARBA" id="ARBA00034078"/>
    </source>
</evidence>
<dbReference type="SUPFAM" id="SSF52833">
    <property type="entry name" value="Thioredoxin-like"/>
    <property type="match status" value="1"/>
</dbReference>
<dbReference type="PANTHER" id="PTHR43342:SF1">
    <property type="entry name" value="BIFURCATING [FEFE] HYDROGENASE GAMMA SUBUNIT"/>
    <property type="match status" value="1"/>
</dbReference>
<dbReference type="PANTHER" id="PTHR43342">
    <property type="entry name" value="NADH-QUINONE OXIDOREDUCTASE, E SUBUNIT"/>
    <property type="match status" value="1"/>
</dbReference>